<dbReference type="InterPro" id="IPR050330">
    <property type="entry name" value="Bact_OuterMem_StrucFunc"/>
</dbReference>
<evidence type="ECO:0000256" key="2">
    <source>
        <dbReference type="ARBA" id="ARBA00023136"/>
    </source>
</evidence>
<dbReference type="Gene3D" id="2.120.10.30">
    <property type="entry name" value="TolB, C-terminal domain"/>
    <property type="match status" value="1"/>
</dbReference>
<dbReference type="InterPro" id="IPR011659">
    <property type="entry name" value="WD40"/>
</dbReference>
<evidence type="ECO:0000256" key="6">
    <source>
        <dbReference type="SAM" id="SignalP"/>
    </source>
</evidence>
<dbReference type="SUPFAM" id="SSF82171">
    <property type="entry name" value="DPP6 N-terminal domain-like"/>
    <property type="match status" value="1"/>
</dbReference>
<accession>A0A4R0MRK7</accession>
<comment type="subcellular location">
    <subcellularLocation>
        <location evidence="1">Cell outer membrane</location>
    </subcellularLocation>
</comment>
<protein>
    <recommendedName>
        <fullName evidence="7">OmpA-like domain-containing protein</fullName>
    </recommendedName>
</protein>
<reference evidence="8 9" key="1">
    <citation type="submission" date="2019-02" db="EMBL/GenBank/DDBJ databases">
        <title>Pedobacter sp. RP-3-8 sp. nov., isolated from Arctic soil.</title>
        <authorList>
            <person name="Dahal R.H."/>
        </authorList>
    </citation>
    <scope>NUCLEOTIDE SEQUENCE [LARGE SCALE GENOMIC DNA]</scope>
    <source>
        <strain evidence="8 9">RP-3-8</strain>
    </source>
</reference>
<dbReference type="InterPro" id="IPR011042">
    <property type="entry name" value="6-blade_b-propeller_TolB-like"/>
</dbReference>
<gene>
    <name evidence="8" type="ORF">EZ444_20840</name>
</gene>
<dbReference type="InterPro" id="IPR006664">
    <property type="entry name" value="OMP_bac"/>
</dbReference>
<evidence type="ECO:0000313" key="8">
    <source>
        <dbReference type="EMBL" id="TCC89581.1"/>
    </source>
</evidence>
<dbReference type="SUPFAM" id="SSF103088">
    <property type="entry name" value="OmpA-like"/>
    <property type="match status" value="1"/>
</dbReference>
<evidence type="ECO:0000256" key="3">
    <source>
        <dbReference type="ARBA" id="ARBA00023237"/>
    </source>
</evidence>
<proteinExistence type="predicted"/>
<keyword evidence="6" id="KW-0732">Signal</keyword>
<evidence type="ECO:0000313" key="9">
    <source>
        <dbReference type="Proteomes" id="UP000291117"/>
    </source>
</evidence>
<keyword evidence="3" id="KW-0998">Cell outer membrane</keyword>
<sequence>MNSLHINESPMKTKILLILCLFTSVAQAQFVANNKRVADVYFQNKEYYAAAVYYRKALTPTIDSANFVVPFGFAEKIKEESPKKDEFEYCTYQLAEALRLYKNFGDAEKWYSTATEFTNPKYILSGFWYAETLRSNQKFNDAIAAFNAFLAKYPLKDDYVTKAAQEIASCKFALYELRYPRMYRFDRLKNKANTLGSNYSPTLKGANLYFSSSRPTGGTGKKEVLTGNDAKVVRKETPYLNAVYVTSGNPLSEEVTVKKTAIEGKDRESAAPSFHPNGRVAYVTSWTTQGNKKIYQVNATPDAAREWSEPVELGSQINVRGFNSMQPFVTTDGKYLIFSSDRPGGSGKFDLWYAQILIDGALGTAVNMGSTINTPENDEAPYYNTANKRLLFSSNGRVGMGGLDFFETDGDFSNWSEPRNMGFPFNSSKDDLYFTPLNNDESEALISSDRESICCLEIFVVKKNFLVIQGNLFDCTTLKPLKDAVVTLADSVQQFKFTTDELGKYTFSVNSNRQFKLTADKDKYFSKILNFSYAQMALKDTLFSPELCLTPFEIDKPIVLKNVLYEFNQATLTEDSKEKMDYLYTIMVDNPTIEIELSAHTDSKGSEAYNLDLSERRAKSCVDYLVGKGIAQNRMTSRGYGKTRPIAPNELPNGKDNPEGRALNRRTEFKVTKK</sequence>
<keyword evidence="2 4" id="KW-0472">Membrane</keyword>
<keyword evidence="9" id="KW-1185">Reference proteome</keyword>
<feature type="region of interest" description="Disordered" evidence="5">
    <location>
        <begin position="637"/>
        <end position="674"/>
    </location>
</feature>
<dbReference type="InterPro" id="IPR011990">
    <property type="entry name" value="TPR-like_helical_dom_sf"/>
</dbReference>
<dbReference type="InterPro" id="IPR036737">
    <property type="entry name" value="OmpA-like_sf"/>
</dbReference>
<dbReference type="InterPro" id="IPR006665">
    <property type="entry name" value="OmpA-like"/>
</dbReference>
<dbReference type="GO" id="GO:0009279">
    <property type="term" value="C:cell outer membrane"/>
    <property type="evidence" value="ECO:0007669"/>
    <property type="project" value="UniProtKB-SubCell"/>
</dbReference>
<comment type="caution">
    <text evidence="8">The sequence shown here is derived from an EMBL/GenBank/DDBJ whole genome shotgun (WGS) entry which is preliminary data.</text>
</comment>
<dbReference type="CDD" id="cd07185">
    <property type="entry name" value="OmpA_C-like"/>
    <property type="match status" value="1"/>
</dbReference>
<dbReference type="PANTHER" id="PTHR30329">
    <property type="entry name" value="STATOR ELEMENT OF FLAGELLAR MOTOR COMPLEX"/>
    <property type="match status" value="1"/>
</dbReference>
<feature type="signal peptide" evidence="6">
    <location>
        <begin position="1"/>
        <end position="28"/>
    </location>
</feature>
<feature type="compositionally biased region" description="Basic and acidic residues" evidence="5">
    <location>
        <begin position="665"/>
        <end position="674"/>
    </location>
</feature>
<name>A0A4R0MRK7_9SPHI</name>
<feature type="chain" id="PRO_5020527506" description="OmpA-like domain-containing protein" evidence="6">
    <location>
        <begin position="29"/>
        <end position="674"/>
    </location>
</feature>
<dbReference type="Gene3D" id="1.25.40.10">
    <property type="entry name" value="Tetratricopeptide repeat domain"/>
    <property type="match status" value="1"/>
</dbReference>
<dbReference type="PANTHER" id="PTHR30329:SF21">
    <property type="entry name" value="LIPOPROTEIN YIAD-RELATED"/>
    <property type="match status" value="1"/>
</dbReference>
<dbReference type="PRINTS" id="PR01021">
    <property type="entry name" value="OMPADOMAIN"/>
</dbReference>
<dbReference type="PROSITE" id="PS51123">
    <property type="entry name" value="OMPA_2"/>
    <property type="match status" value="1"/>
</dbReference>
<evidence type="ECO:0000259" key="7">
    <source>
        <dbReference type="PROSITE" id="PS51123"/>
    </source>
</evidence>
<organism evidence="8 9">
    <name type="scientific">Pedobacter hiemivivus</name>
    <dbReference type="NCBI Taxonomy" id="2530454"/>
    <lineage>
        <taxon>Bacteria</taxon>
        <taxon>Pseudomonadati</taxon>
        <taxon>Bacteroidota</taxon>
        <taxon>Sphingobacteriia</taxon>
        <taxon>Sphingobacteriales</taxon>
        <taxon>Sphingobacteriaceae</taxon>
        <taxon>Pedobacter</taxon>
    </lineage>
</organism>
<dbReference type="Pfam" id="PF00691">
    <property type="entry name" value="OmpA"/>
    <property type="match status" value="1"/>
</dbReference>
<dbReference type="AlphaFoldDB" id="A0A4R0MRK7"/>
<dbReference type="Gene3D" id="3.30.1330.60">
    <property type="entry name" value="OmpA-like domain"/>
    <property type="match status" value="1"/>
</dbReference>
<dbReference type="EMBL" id="SJSM01000018">
    <property type="protein sequence ID" value="TCC89581.1"/>
    <property type="molecule type" value="Genomic_DNA"/>
</dbReference>
<dbReference type="Gene3D" id="2.60.40.1120">
    <property type="entry name" value="Carboxypeptidase-like, regulatory domain"/>
    <property type="match status" value="1"/>
</dbReference>
<dbReference type="Proteomes" id="UP000291117">
    <property type="component" value="Unassembled WGS sequence"/>
</dbReference>
<evidence type="ECO:0000256" key="5">
    <source>
        <dbReference type="SAM" id="MobiDB-lite"/>
    </source>
</evidence>
<evidence type="ECO:0000256" key="1">
    <source>
        <dbReference type="ARBA" id="ARBA00004442"/>
    </source>
</evidence>
<dbReference type="SUPFAM" id="SSF48452">
    <property type="entry name" value="TPR-like"/>
    <property type="match status" value="1"/>
</dbReference>
<evidence type="ECO:0000256" key="4">
    <source>
        <dbReference type="PROSITE-ProRule" id="PRU00473"/>
    </source>
</evidence>
<feature type="domain" description="OmpA-like" evidence="7">
    <location>
        <begin position="553"/>
        <end position="674"/>
    </location>
</feature>
<dbReference type="Pfam" id="PF07676">
    <property type="entry name" value="PD40"/>
    <property type="match status" value="1"/>
</dbReference>
<dbReference type="OrthoDB" id="9809364at2"/>